<evidence type="ECO:0000313" key="5">
    <source>
        <dbReference type="EMBL" id="CAB4610901.1"/>
    </source>
</evidence>
<dbReference type="Gene3D" id="3.30.70.2390">
    <property type="match status" value="1"/>
</dbReference>
<feature type="region of interest" description="Disordered" evidence="1">
    <location>
        <begin position="46"/>
        <end position="69"/>
    </location>
</feature>
<evidence type="ECO:0000313" key="4">
    <source>
        <dbReference type="EMBL" id="CAB4600398.1"/>
    </source>
</evidence>
<accession>A0A6J6HB90</accession>
<sequence length="207" mass="20523">MNQQRSRGSRPTLPSPSTGTLGAAVAVVALVLGFLILRDVRGDGGTASVVPVTDPTEQTTPEGGSIDPNAPTTTVAFAVNGFKIQVANASGLAGSAGDLTLKLQDQGYVVQKALNVAAGTAKRQKTGVFYSVGCEAASQNVAAVLGGNVEVGAMPNPVPVETATVGEACILILLGTDLANKPLAGVVGTGNGQVVQTTTTTVTPAAG</sequence>
<evidence type="ECO:0000259" key="3">
    <source>
        <dbReference type="Pfam" id="PF13399"/>
    </source>
</evidence>
<evidence type="ECO:0000256" key="2">
    <source>
        <dbReference type="SAM" id="Phobius"/>
    </source>
</evidence>
<feature type="transmembrane region" description="Helical" evidence="2">
    <location>
        <begin position="20"/>
        <end position="37"/>
    </location>
</feature>
<keyword evidence="2" id="KW-0812">Transmembrane</keyword>
<keyword evidence="2" id="KW-1133">Transmembrane helix</keyword>
<protein>
    <submittedName>
        <fullName evidence="5">Unannotated protein</fullName>
    </submittedName>
</protein>
<dbReference type="InterPro" id="IPR027381">
    <property type="entry name" value="LytR/CpsA/Psr_C"/>
</dbReference>
<organism evidence="5">
    <name type="scientific">freshwater metagenome</name>
    <dbReference type="NCBI Taxonomy" id="449393"/>
    <lineage>
        <taxon>unclassified sequences</taxon>
        <taxon>metagenomes</taxon>
        <taxon>ecological metagenomes</taxon>
    </lineage>
</organism>
<reference evidence="5" key="1">
    <citation type="submission" date="2020-05" db="EMBL/GenBank/DDBJ databases">
        <authorList>
            <person name="Chiriac C."/>
            <person name="Salcher M."/>
            <person name="Ghai R."/>
            <person name="Kavagutti S V."/>
        </authorList>
    </citation>
    <scope>NUCLEOTIDE SEQUENCE</scope>
</reference>
<keyword evidence="2" id="KW-0472">Membrane</keyword>
<dbReference type="EMBL" id="CAEZUZ010000026">
    <property type="protein sequence ID" value="CAB4610901.1"/>
    <property type="molecule type" value="Genomic_DNA"/>
</dbReference>
<name>A0A6J6HB90_9ZZZZ</name>
<dbReference type="AlphaFoldDB" id="A0A6J6HB90"/>
<evidence type="ECO:0000256" key="1">
    <source>
        <dbReference type="SAM" id="MobiDB-lite"/>
    </source>
</evidence>
<dbReference type="EMBL" id="CAEZUL010000066">
    <property type="protein sequence ID" value="CAB4600398.1"/>
    <property type="molecule type" value="Genomic_DNA"/>
</dbReference>
<dbReference type="Pfam" id="PF13399">
    <property type="entry name" value="LytR_C"/>
    <property type="match status" value="1"/>
</dbReference>
<gene>
    <name evidence="4" type="ORF">UFOPK1808_00723</name>
    <name evidence="5" type="ORF">UFOPK1889_00280</name>
</gene>
<feature type="domain" description="LytR/CpsA/Psr regulator C-terminal" evidence="3">
    <location>
        <begin position="83"/>
        <end position="177"/>
    </location>
</feature>
<proteinExistence type="predicted"/>